<evidence type="ECO:0000256" key="6">
    <source>
        <dbReference type="ARBA" id="ARBA00022842"/>
    </source>
</evidence>
<keyword evidence="5" id="KW-0862">Zinc</keyword>
<evidence type="ECO:0000259" key="9">
    <source>
        <dbReference type="Pfam" id="PF01653"/>
    </source>
</evidence>
<feature type="non-terminal residue" evidence="10">
    <location>
        <position position="99"/>
    </location>
</feature>
<accession>A0A0F8Y3Q9</accession>
<keyword evidence="8" id="KW-0234">DNA repair</keyword>
<organism evidence="10">
    <name type="scientific">marine sediment metagenome</name>
    <dbReference type="NCBI Taxonomy" id="412755"/>
    <lineage>
        <taxon>unclassified sequences</taxon>
        <taxon>metagenomes</taxon>
        <taxon>ecological metagenomes</taxon>
    </lineage>
</organism>
<dbReference type="GO" id="GO:0006281">
    <property type="term" value="P:DNA repair"/>
    <property type="evidence" value="ECO:0007669"/>
    <property type="project" value="UniProtKB-KW"/>
</dbReference>
<proteinExistence type="predicted"/>
<evidence type="ECO:0000313" key="10">
    <source>
        <dbReference type="EMBL" id="KKK68255.1"/>
    </source>
</evidence>
<keyword evidence="4" id="KW-0227">DNA damage</keyword>
<dbReference type="SUPFAM" id="SSF56091">
    <property type="entry name" value="DNA ligase/mRNA capping enzyme, catalytic domain"/>
    <property type="match status" value="1"/>
</dbReference>
<dbReference type="AlphaFoldDB" id="A0A0F8Y3Q9"/>
<keyword evidence="1" id="KW-0436">Ligase</keyword>
<evidence type="ECO:0000256" key="8">
    <source>
        <dbReference type="ARBA" id="ARBA00023204"/>
    </source>
</evidence>
<sequence length="99" mass="11255">MSTLVLAQITQLRQQLEDHNHNYYVLDNPSIPDAEYDRLLRELSALETDNPEYMSADSPTQKVGGAALAKFEQVTHQVPMLSLDNAFGEEEFSAFNRRI</sequence>
<reference evidence="10" key="1">
    <citation type="journal article" date="2015" name="Nature">
        <title>Complex archaea that bridge the gap between prokaryotes and eukaryotes.</title>
        <authorList>
            <person name="Spang A."/>
            <person name="Saw J.H."/>
            <person name="Jorgensen S.L."/>
            <person name="Zaremba-Niedzwiedzka K."/>
            <person name="Martijn J."/>
            <person name="Lind A.E."/>
            <person name="van Eijk R."/>
            <person name="Schleper C."/>
            <person name="Guy L."/>
            <person name="Ettema T.J."/>
        </authorList>
    </citation>
    <scope>NUCLEOTIDE SEQUENCE</scope>
</reference>
<dbReference type="Pfam" id="PF01653">
    <property type="entry name" value="DNA_ligase_aden"/>
    <property type="match status" value="1"/>
</dbReference>
<evidence type="ECO:0000256" key="5">
    <source>
        <dbReference type="ARBA" id="ARBA00022833"/>
    </source>
</evidence>
<evidence type="ECO:0000256" key="7">
    <source>
        <dbReference type="ARBA" id="ARBA00023027"/>
    </source>
</evidence>
<keyword evidence="7" id="KW-0520">NAD</keyword>
<protein>
    <recommendedName>
        <fullName evidence="9">NAD-dependent DNA ligase adenylation domain-containing protein</fullName>
    </recommendedName>
</protein>
<dbReference type="GO" id="GO:0006260">
    <property type="term" value="P:DNA replication"/>
    <property type="evidence" value="ECO:0007669"/>
    <property type="project" value="UniProtKB-KW"/>
</dbReference>
<evidence type="ECO:0000256" key="2">
    <source>
        <dbReference type="ARBA" id="ARBA00022705"/>
    </source>
</evidence>
<dbReference type="Gene3D" id="3.30.470.30">
    <property type="entry name" value="DNA ligase/mRNA capping enzyme"/>
    <property type="match status" value="1"/>
</dbReference>
<evidence type="ECO:0000256" key="4">
    <source>
        <dbReference type="ARBA" id="ARBA00022763"/>
    </source>
</evidence>
<comment type="caution">
    <text evidence="10">The sequence shown here is derived from an EMBL/GenBank/DDBJ whole genome shotgun (WGS) entry which is preliminary data.</text>
</comment>
<evidence type="ECO:0000256" key="3">
    <source>
        <dbReference type="ARBA" id="ARBA00022723"/>
    </source>
</evidence>
<dbReference type="FunFam" id="1.10.287.610:FF:000002">
    <property type="entry name" value="DNA ligase"/>
    <property type="match status" value="1"/>
</dbReference>
<dbReference type="GO" id="GO:0046872">
    <property type="term" value="F:metal ion binding"/>
    <property type="evidence" value="ECO:0007669"/>
    <property type="project" value="UniProtKB-KW"/>
</dbReference>
<dbReference type="InterPro" id="IPR013839">
    <property type="entry name" value="DNAligase_adenylation"/>
</dbReference>
<keyword evidence="3" id="KW-0479">Metal-binding</keyword>
<name>A0A0F8Y3Q9_9ZZZZ</name>
<dbReference type="GO" id="GO:0003911">
    <property type="term" value="F:DNA ligase (NAD+) activity"/>
    <property type="evidence" value="ECO:0007669"/>
    <property type="project" value="InterPro"/>
</dbReference>
<dbReference type="EMBL" id="LAZR01059222">
    <property type="protein sequence ID" value="KKK68255.1"/>
    <property type="molecule type" value="Genomic_DNA"/>
</dbReference>
<evidence type="ECO:0000256" key="1">
    <source>
        <dbReference type="ARBA" id="ARBA00022598"/>
    </source>
</evidence>
<keyword evidence="2" id="KW-0235">DNA replication</keyword>
<keyword evidence="6" id="KW-0460">Magnesium</keyword>
<gene>
    <name evidence="10" type="ORF">LCGC14_2945890</name>
</gene>
<dbReference type="Gene3D" id="1.10.287.610">
    <property type="entry name" value="Helix hairpin bin"/>
    <property type="match status" value="1"/>
</dbReference>
<feature type="domain" description="NAD-dependent DNA ligase adenylation" evidence="9">
    <location>
        <begin position="69"/>
        <end position="99"/>
    </location>
</feature>